<gene>
    <name evidence="1" type="ORF">S03H2_71777</name>
</gene>
<accession>X1LJB5</accession>
<dbReference type="AlphaFoldDB" id="X1LJB5"/>
<feature type="non-terminal residue" evidence="1">
    <location>
        <position position="83"/>
    </location>
</feature>
<dbReference type="EMBL" id="BARU01048202">
    <property type="protein sequence ID" value="GAH94243.1"/>
    <property type="molecule type" value="Genomic_DNA"/>
</dbReference>
<organism evidence="1">
    <name type="scientific">marine sediment metagenome</name>
    <dbReference type="NCBI Taxonomy" id="412755"/>
    <lineage>
        <taxon>unclassified sequences</taxon>
        <taxon>metagenomes</taxon>
        <taxon>ecological metagenomes</taxon>
    </lineage>
</organism>
<protein>
    <submittedName>
        <fullName evidence="1">Uncharacterized protein</fullName>
    </submittedName>
</protein>
<name>X1LJB5_9ZZZZ</name>
<comment type="caution">
    <text evidence="1">The sequence shown here is derived from an EMBL/GenBank/DDBJ whole genome shotgun (WGS) entry which is preliminary data.</text>
</comment>
<proteinExistence type="predicted"/>
<reference evidence="1" key="1">
    <citation type="journal article" date="2014" name="Front. Microbiol.">
        <title>High frequency of phylogenetically diverse reductive dehalogenase-homologous genes in deep subseafloor sedimentary metagenomes.</title>
        <authorList>
            <person name="Kawai M."/>
            <person name="Futagami T."/>
            <person name="Toyoda A."/>
            <person name="Takaki Y."/>
            <person name="Nishi S."/>
            <person name="Hori S."/>
            <person name="Arai W."/>
            <person name="Tsubouchi T."/>
            <person name="Morono Y."/>
            <person name="Uchiyama I."/>
            <person name="Ito T."/>
            <person name="Fujiyama A."/>
            <person name="Inagaki F."/>
            <person name="Takami H."/>
        </authorList>
    </citation>
    <scope>NUCLEOTIDE SEQUENCE</scope>
    <source>
        <strain evidence="1">Expedition CK06-06</strain>
    </source>
</reference>
<evidence type="ECO:0000313" key="1">
    <source>
        <dbReference type="EMBL" id="GAH94243.1"/>
    </source>
</evidence>
<feature type="non-terminal residue" evidence="1">
    <location>
        <position position="1"/>
    </location>
</feature>
<sequence>VEVFGLLGISATDATGKIKNADDLLLDVADSISVLGTQAEKLEFANKLGIGPDLLLSLQQGSKAIEEQRKEARELGFVIDKNA</sequence>